<sequence length="197" mass="21818">MSTPGVLLTWALLALLGLGLGVPGEDPLNSCCCPIVPRREWRAPVSRCTEKLQLPVRNVVVSHTAGSHCNSPALCLMQVQNVHSYHTKSLNWCDVGYNFLIGEDGLVYEGRGWDTKGDHTGVNWNPISIGISFMGNYMERSPPPRALRAAQSLLACGVAQGKLNPRYQLRGHRDVQQTLSPGDRLYEIIQTWPHYVD</sequence>
<name>A0A811ZTI2_NYCPR</name>
<gene>
    <name evidence="15" type="ORF">NYPRO_LOCUS25261</name>
</gene>
<dbReference type="Gene3D" id="3.40.80.10">
    <property type="entry name" value="Peptidoglycan recognition protein-like"/>
    <property type="match status" value="1"/>
</dbReference>
<feature type="domain" description="Peptidoglycan recognition protein family" evidence="14">
    <location>
        <begin position="33"/>
        <end position="176"/>
    </location>
</feature>
<organism evidence="15 16">
    <name type="scientific">Nyctereutes procyonoides</name>
    <name type="common">Raccoon dog</name>
    <name type="synonym">Canis procyonoides</name>
    <dbReference type="NCBI Taxonomy" id="34880"/>
    <lineage>
        <taxon>Eukaryota</taxon>
        <taxon>Metazoa</taxon>
        <taxon>Chordata</taxon>
        <taxon>Craniata</taxon>
        <taxon>Vertebrata</taxon>
        <taxon>Euteleostomi</taxon>
        <taxon>Mammalia</taxon>
        <taxon>Eutheria</taxon>
        <taxon>Laurasiatheria</taxon>
        <taxon>Carnivora</taxon>
        <taxon>Caniformia</taxon>
        <taxon>Canidae</taxon>
        <taxon>Nyctereutes</taxon>
    </lineage>
</organism>
<feature type="domain" description="N-acetylmuramoyl-L-alanine amidase" evidence="13">
    <location>
        <begin position="45"/>
        <end position="182"/>
    </location>
</feature>
<dbReference type="EMBL" id="CAJHUB010000775">
    <property type="protein sequence ID" value="CAD7692467.1"/>
    <property type="molecule type" value="Genomic_DNA"/>
</dbReference>
<evidence type="ECO:0000259" key="13">
    <source>
        <dbReference type="SMART" id="SM00644"/>
    </source>
</evidence>
<comment type="similarity">
    <text evidence="2 10">Belongs to the N-acetylmuramoyl-L-alanine amidase 2 family.</text>
</comment>
<feature type="disulfide bond" evidence="11">
    <location>
        <begin position="69"/>
        <end position="75"/>
    </location>
</feature>
<evidence type="ECO:0000259" key="14">
    <source>
        <dbReference type="SMART" id="SM00701"/>
    </source>
</evidence>
<dbReference type="GO" id="GO:0008270">
    <property type="term" value="F:zinc ion binding"/>
    <property type="evidence" value="ECO:0007669"/>
    <property type="project" value="InterPro"/>
</dbReference>
<dbReference type="PANTHER" id="PTHR11022">
    <property type="entry name" value="PEPTIDOGLYCAN RECOGNITION PROTEIN"/>
    <property type="match status" value="1"/>
</dbReference>
<evidence type="ECO:0000256" key="9">
    <source>
        <dbReference type="ARBA" id="ARBA00023157"/>
    </source>
</evidence>
<protein>
    <recommendedName>
        <fullName evidence="10">Peptidoglycan-recognition protein</fullName>
    </recommendedName>
</protein>
<accession>A0A811ZTI2</accession>
<dbReference type="GO" id="GO:0016019">
    <property type="term" value="F:peptidoglycan immune receptor activity"/>
    <property type="evidence" value="ECO:0007669"/>
    <property type="project" value="TreeGrafter"/>
</dbReference>
<keyword evidence="9 11" id="KW-1015">Disulfide bond</keyword>
<keyword evidence="4" id="KW-0929">Antimicrobial</keyword>
<evidence type="ECO:0000256" key="5">
    <source>
        <dbReference type="ARBA" id="ARBA00022588"/>
    </source>
</evidence>
<feature type="chain" id="PRO_5033018950" description="Peptidoglycan-recognition protein" evidence="12">
    <location>
        <begin position="22"/>
        <end position="197"/>
    </location>
</feature>
<evidence type="ECO:0000313" key="16">
    <source>
        <dbReference type="Proteomes" id="UP000645828"/>
    </source>
</evidence>
<evidence type="ECO:0000256" key="1">
    <source>
        <dbReference type="ARBA" id="ARBA00004613"/>
    </source>
</evidence>
<dbReference type="SMART" id="SM00701">
    <property type="entry name" value="PGRP"/>
    <property type="match status" value="1"/>
</dbReference>
<evidence type="ECO:0000256" key="12">
    <source>
        <dbReference type="SAM" id="SignalP"/>
    </source>
</evidence>
<dbReference type="Pfam" id="PF01510">
    <property type="entry name" value="Amidase_2"/>
    <property type="match status" value="1"/>
</dbReference>
<evidence type="ECO:0000256" key="8">
    <source>
        <dbReference type="ARBA" id="ARBA00023022"/>
    </source>
</evidence>
<dbReference type="InterPro" id="IPR036505">
    <property type="entry name" value="Amidase/PGRP_sf"/>
</dbReference>
<dbReference type="GO" id="GO:0016045">
    <property type="term" value="P:detection of bacterium"/>
    <property type="evidence" value="ECO:0007669"/>
    <property type="project" value="TreeGrafter"/>
</dbReference>
<proteinExistence type="inferred from homology"/>
<dbReference type="FunFam" id="3.40.80.10:FF:000001">
    <property type="entry name" value="Peptidoglycan recognition protein 1"/>
    <property type="match status" value="1"/>
</dbReference>
<reference evidence="15" key="1">
    <citation type="submission" date="2020-12" db="EMBL/GenBank/DDBJ databases">
        <authorList>
            <consortium name="Molecular Ecology Group"/>
        </authorList>
    </citation>
    <scope>NUCLEOTIDE SEQUENCE</scope>
    <source>
        <strain evidence="15">TBG_1078</strain>
    </source>
</reference>
<dbReference type="PANTHER" id="PTHR11022:SF58">
    <property type="entry name" value="PEPTIDOGLYCAN RECOGNITION PROTEIN 1"/>
    <property type="match status" value="1"/>
</dbReference>
<evidence type="ECO:0000256" key="4">
    <source>
        <dbReference type="ARBA" id="ARBA00022529"/>
    </source>
</evidence>
<evidence type="ECO:0000256" key="3">
    <source>
        <dbReference type="ARBA" id="ARBA00022525"/>
    </source>
</evidence>
<evidence type="ECO:0000256" key="10">
    <source>
        <dbReference type="PIRNR" id="PIRNR037945"/>
    </source>
</evidence>
<dbReference type="PIRSF" id="PIRSF037945">
    <property type="entry name" value="PGRPs"/>
    <property type="match status" value="1"/>
</dbReference>
<keyword evidence="6 12" id="KW-0732">Signal</keyword>
<evidence type="ECO:0000313" key="15">
    <source>
        <dbReference type="EMBL" id="CAD7692467.1"/>
    </source>
</evidence>
<dbReference type="GO" id="GO:0008745">
    <property type="term" value="F:N-acetylmuramoyl-L-alanine amidase activity"/>
    <property type="evidence" value="ECO:0007669"/>
    <property type="project" value="InterPro"/>
</dbReference>
<dbReference type="InterPro" id="IPR017331">
    <property type="entry name" value="Peptidoglycan_recognition"/>
</dbReference>
<keyword evidence="8" id="KW-0044">Antibiotic</keyword>
<evidence type="ECO:0000256" key="2">
    <source>
        <dbReference type="ARBA" id="ARBA00007553"/>
    </source>
</evidence>
<feature type="signal peptide" evidence="12">
    <location>
        <begin position="1"/>
        <end position="21"/>
    </location>
</feature>
<comment type="function">
    <text evidence="10">Innate immunity protein that plays several important functions in antimicrobial and antitumor defense systems.</text>
</comment>
<evidence type="ECO:0000256" key="7">
    <source>
        <dbReference type="ARBA" id="ARBA00022859"/>
    </source>
</evidence>
<dbReference type="InterPro" id="IPR015510">
    <property type="entry name" value="PGRP"/>
</dbReference>
<dbReference type="SMART" id="SM00644">
    <property type="entry name" value="Ami_2"/>
    <property type="match status" value="1"/>
</dbReference>
<dbReference type="CDD" id="cd06583">
    <property type="entry name" value="PGRP"/>
    <property type="match status" value="1"/>
</dbReference>
<keyword evidence="7 10" id="KW-0391">Immunity</keyword>
<evidence type="ECO:0000256" key="6">
    <source>
        <dbReference type="ARBA" id="ARBA00022729"/>
    </source>
</evidence>
<comment type="caution">
    <text evidence="15">The sequence shown here is derived from an EMBL/GenBank/DDBJ whole genome shotgun (WGS) entry which is preliminary data.</text>
</comment>
<dbReference type="InterPro" id="IPR002502">
    <property type="entry name" value="Amidase_domain"/>
</dbReference>
<dbReference type="GO" id="GO:0009253">
    <property type="term" value="P:peptidoglycan catabolic process"/>
    <property type="evidence" value="ECO:0007669"/>
    <property type="project" value="InterPro"/>
</dbReference>
<keyword evidence="5 10" id="KW-0399">Innate immunity</keyword>
<dbReference type="GO" id="GO:0050830">
    <property type="term" value="P:defense response to Gram-positive bacterium"/>
    <property type="evidence" value="ECO:0007669"/>
    <property type="project" value="TreeGrafter"/>
</dbReference>
<keyword evidence="3" id="KW-0964">Secreted</keyword>
<feature type="disulfide bond" evidence="11">
    <location>
        <begin position="32"/>
        <end position="156"/>
    </location>
</feature>
<dbReference type="InterPro" id="IPR006619">
    <property type="entry name" value="PGRP_domain_met/bac"/>
</dbReference>
<dbReference type="GO" id="GO:0042834">
    <property type="term" value="F:peptidoglycan binding"/>
    <property type="evidence" value="ECO:0007669"/>
    <property type="project" value="InterPro"/>
</dbReference>
<dbReference type="AlphaFoldDB" id="A0A811ZTI2"/>
<dbReference type="SUPFAM" id="SSF55846">
    <property type="entry name" value="N-acetylmuramoyl-L-alanine amidase-like"/>
    <property type="match status" value="1"/>
</dbReference>
<evidence type="ECO:0000256" key="11">
    <source>
        <dbReference type="PIRSR" id="PIRSR037945-1"/>
    </source>
</evidence>
<dbReference type="GO" id="GO:0045087">
    <property type="term" value="P:innate immune response"/>
    <property type="evidence" value="ECO:0007669"/>
    <property type="project" value="UniProtKB-KW"/>
</dbReference>
<comment type="subcellular location">
    <subcellularLocation>
        <location evidence="1">Secreted</location>
    </subcellularLocation>
</comment>
<keyword evidence="16" id="KW-1185">Reference proteome</keyword>
<dbReference type="GO" id="GO:0005576">
    <property type="term" value="C:extracellular region"/>
    <property type="evidence" value="ECO:0007669"/>
    <property type="project" value="UniProtKB-SubCell"/>
</dbReference>
<dbReference type="Proteomes" id="UP000645828">
    <property type="component" value="Unassembled WGS sequence"/>
</dbReference>